<dbReference type="InterPro" id="IPR029056">
    <property type="entry name" value="Ribokinase-like"/>
</dbReference>
<dbReference type="OrthoDB" id="9806925at2"/>
<gene>
    <name evidence="17" type="primary">nnrD</name>
    <name evidence="21" type="ORF">C1O66_08170</name>
</gene>
<feature type="binding site" evidence="17">
    <location>
        <position position="440"/>
    </location>
    <ligand>
        <name>(6S)-NADPHX</name>
        <dbReference type="ChEBI" id="CHEBI:64076"/>
    </ligand>
</feature>
<dbReference type="InterPro" id="IPR004443">
    <property type="entry name" value="YjeF_N_dom"/>
</dbReference>
<evidence type="ECO:0000256" key="3">
    <source>
        <dbReference type="ARBA" id="ARBA00006001"/>
    </source>
</evidence>
<feature type="binding site" evidence="17">
    <location>
        <begin position="397"/>
        <end position="401"/>
    </location>
    <ligand>
        <name>AMP</name>
        <dbReference type="ChEBI" id="CHEBI:456215"/>
    </ligand>
</feature>
<evidence type="ECO:0000256" key="11">
    <source>
        <dbReference type="ARBA" id="ARBA00023235"/>
    </source>
</evidence>
<comment type="catalytic activity">
    <reaction evidence="16 17 18">
        <text>(6S)-NADPHX + ADP = AMP + phosphate + NADPH + H(+)</text>
        <dbReference type="Rhea" id="RHEA:32235"/>
        <dbReference type="ChEBI" id="CHEBI:15378"/>
        <dbReference type="ChEBI" id="CHEBI:43474"/>
        <dbReference type="ChEBI" id="CHEBI:57783"/>
        <dbReference type="ChEBI" id="CHEBI:64076"/>
        <dbReference type="ChEBI" id="CHEBI:456215"/>
        <dbReference type="ChEBI" id="CHEBI:456216"/>
        <dbReference type="EC" id="4.2.1.136"/>
    </reaction>
</comment>
<dbReference type="HAMAP" id="MF_01965">
    <property type="entry name" value="NADHX_dehydratase"/>
    <property type="match status" value="1"/>
</dbReference>
<name>A0A2N8L1S9_9BURK</name>
<evidence type="ECO:0000256" key="15">
    <source>
        <dbReference type="ARBA" id="ARBA00048238"/>
    </source>
</evidence>
<comment type="catalytic activity">
    <reaction evidence="15 17 18">
        <text>(6S)-NADHX + ADP = AMP + phosphate + NADH + H(+)</text>
        <dbReference type="Rhea" id="RHEA:32223"/>
        <dbReference type="ChEBI" id="CHEBI:15378"/>
        <dbReference type="ChEBI" id="CHEBI:43474"/>
        <dbReference type="ChEBI" id="CHEBI:57945"/>
        <dbReference type="ChEBI" id="CHEBI:64074"/>
        <dbReference type="ChEBI" id="CHEBI:456215"/>
        <dbReference type="ChEBI" id="CHEBI:456216"/>
        <dbReference type="EC" id="4.2.1.136"/>
    </reaction>
</comment>
<dbReference type="AlphaFoldDB" id="A0A2N8L1S9"/>
<evidence type="ECO:0000256" key="7">
    <source>
        <dbReference type="ARBA" id="ARBA00022840"/>
    </source>
</evidence>
<proteinExistence type="inferred from homology"/>
<keyword evidence="6 17" id="KW-0547">Nucleotide-binding</keyword>
<keyword evidence="11 18" id="KW-0413">Isomerase</keyword>
<dbReference type="Gene3D" id="3.40.50.10260">
    <property type="entry name" value="YjeF N-terminal domain"/>
    <property type="match status" value="1"/>
</dbReference>
<dbReference type="GO" id="GO:0052856">
    <property type="term" value="F:NAD(P)HX epimerase activity"/>
    <property type="evidence" value="ECO:0007669"/>
    <property type="project" value="UniProtKB-EC"/>
</dbReference>
<dbReference type="EC" id="4.2.1.136" evidence="17"/>
<evidence type="ECO:0000259" key="19">
    <source>
        <dbReference type="PROSITE" id="PS51383"/>
    </source>
</evidence>
<organism evidence="21 22">
    <name type="scientific">Kinneretia aquatilis</name>
    <dbReference type="NCBI Taxonomy" id="2070761"/>
    <lineage>
        <taxon>Bacteria</taxon>
        <taxon>Pseudomonadati</taxon>
        <taxon>Pseudomonadota</taxon>
        <taxon>Betaproteobacteria</taxon>
        <taxon>Burkholderiales</taxon>
        <taxon>Sphaerotilaceae</taxon>
        <taxon>Roseateles</taxon>
    </lineage>
</organism>
<dbReference type="GO" id="GO:0052855">
    <property type="term" value="F:ADP-dependent NAD(P)H-hydrate dehydratase activity"/>
    <property type="evidence" value="ECO:0007669"/>
    <property type="project" value="UniProtKB-UniRule"/>
</dbReference>
<evidence type="ECO:0000256" key="13">
    <source>
        <dbReference type="ARBA" id="ARBA00023268"/>
    </source>
</evidence>
<feature type="binding site" evidence="17">
    <location>
        <position position="360"/>
    </location>
    <ligand>
        <name>(6S)-NADPHX</name>
        <dbReference type="ChEBI" id="CHEBI:64076"/>
    </ligand>
</feature>
<dbReference type="GO" id="GO:0110051">
    <property type="term" value="P:metabolite repair"/>
    <property type="evidence" value="ECO:0007669"/>
    <property type="project" value="TreeGrafter"/>
</dbReference>
<evidence type="ECO:0000256" key="6">
    <source>
        <dbReference type="ARBA" id="ARBA00022741"/>
    </source>
</evidence>
<evidence type="ECO:0000256" key="17">
    <source>
        <dbReference type="HAMAP-Rule" id="MF_01965"/>
    </source>
</evidence>
<evidence type="ECO:0000256" key="14">
    <source>
        <dbReference type="ARBA" id="ARBA00025153"/>
    </source>
</evidence>
<dbReference type="PROSITE" id="PS51383">
    <property type="entry name" value="YJEF_C_3"/>
    <property type="match status" value="1"/>
</dbReference>
<keyword evidence="22" id="KW-1185">Reference proteome</keyword>
<feature type="binding site" evidence="17">
    <location>
        <position position="439"/>
    </location>
    <ligand>
        <name>AMP</name>
        <dbReference type="ChEBI" id="CHEBI:456215"/>
    </ligand>
</feature>
<comment type="catalytic activity">
    <reaction evidence="2 18">
        <text>(6R)-NADPHX = (6S)-NADPHX</text>
        <dbReference type="Rhea" id="RHEA:32227"/>
        <dbReference type="ChEBI" id="CHEBI:64076"/>
        <dbReference type="ChEBI" id="CHEBI:64077"/>
        <dbReference type="EC" id="5.1.99.6"/>
    </reaction>
</comment>
<evidence type="ECO:0000256" key="10">
    <source>
        <dbReference type="ARBA" id="ARBA00023027"/>
    </source>
</evidence>
<comment type="caution">
    <text evidence="21">The sequence shown here is derived from an EMBL/GenBank/DDBJ whole genome shotgun (WGS) entry which is preliminary data.</text>
</comment>
<dbReference type="Pfam" id="PF01256">
    <property type="entry name" value="Carb_kinase"/>
    <property type="match status" value="1"/>
</dbReference>
<evidence type="ECO:0000256" key="8">
    <source>
        <dbReference type="ARBA" id="ARBA00022857"/>
    </source>
</evidence>
<dbReference type="GO" id="GO:0046872">
    <property type="term" value="F:metal ion binding"/>
    <property type="evidence" value="ECO:0007669"/>
    <property type="project" value="UniProtKB-UniRule"/>
</dbReference>
<evidence type="ECO:0000256" key="1">
    <source>
        <dbReference type="ARBA" id="ARBA00000013"/>
    </source>
</evidence>
<dbReference type="SUPFAM" id="SSF64153">
    <property type="entry name" value="YjeF N-terminal domain-like"/>
    <property type="match status" value="1"/>
</dbReference>
<comment type="similarity">
    <text evidence="4 18">In the C-terminal section; belongs to the NnrD/CARKD family.</text>
</comment>
<comment type="cofactor">
    <cofactor evidence="17">
        <name>Mg(2+)</name>
        <dbReference type="ChEBI" id="CHEBI:18420"/>
    </cofactor>
</comment>
<dbReference type="PANTHER" id="PTHR12592:SF0">
    <property type="entry name" value="ATP-DEPENDENT (S)-NAD(P)H-HYDRATE DEHYDRATASE"/>
    <property type="match status" value="1"/>
</dbReference>
<dbReference type="InterPro" id="IPR036652">
    <property type="entry name" value="YjeF_N_dom_sf"/>
</dbReference>
<evidence type="ECO:0000256" key="18">
    <source>
        <dbReference type="PIRNR" id="PIRNR017184"/>
    </source>
</evidence>
<keyword evidence="12 17" id="KW-0456">Lyase</keyword>
<keyword evidence="10 17" id="KW-0520">NAD</keyword>
<comment type="subunit">
    <text evidence="17">Homotetramer.</text>
</comment>
<dbReference type="Proteomes" id="UP000235916">
    <property type="component" value="Unassembled WGS sequence"/>
</dbReference>
<sequence length="499" mass="50811">MERAGLALARLILALPRRGAGPVLFACGPGNNGGDGLVAARLLHQHGLPVQVQLMDPSRAGSQRPADAQAALNAAQAAGVPIQAGWQAPERCSLAVDALLGLGLQRAPGGALAEAIRGLNALPARGSGCALLAVDLPSGLMADTGMPAPGDGSTSPATVVQAQHCLSLLTLKPGLFTGQGRALCGRIWFDDLGVDLGGSAALAQLIARDSLQPWLRGQGGDRHLQHKGSQGDVLVIGGAPGMRGAARLAARAALAAGAGRVYAWLLDSTVDAEVDPQRPELMRWNSPLSDGKGGTWHGRTVVCGCGGGEVVGSVIAEVLGHAERLVLDADGLNAVAREPRLRALLSARMGLGLATVLTPHPLEAARLLGCTVNEVQADRLQSARKLADQLHCTVLLKGSGSVIASPSQDHTPLSHLTPLTPQIAINSSGNAALATPGSGDVLAGWLGGLWAQTPSLQPASVAGAACHWHGLAAETQIGGPLRAADLVERMHALHAQAQA</sequence>
<dbReference type="InterPro" id="IPR000631">
    <property type="entry name" value="CARKD"/>
</dbReference>
<evidence type="ECO:0000256" key="12">
    <source>
        <dbReference type="ARBA" id="ARBA00023239"/>
    </source>
</evidence>
<keyword evidence="9 18" id="KW-0630">Potassium</keyword>
<dbReference type="Pfam" id="PF03853">
    <property type="entry name" value="YjeF_N"/>
    <property type="match status" value="1"/>
</dbReference>
<dbReference type="PANTHER" id="PTHR12592">
    <property type="entry name" value="ATP-DEPENDENT (S)-NAD(P)H-HYDRATE DEHYDRATASE FAMILY MEMBER"/>
    <property type="match status" value="1"/>
</dbReference>
<keyword evidence="5 18" id="KW-0479">Metal-binding</keyword>
<keyword evidence="7 17" id="KW-0067">ATP-binding</keyword>
<comment type="cofactor">
    <cofactor evidence="18">
        <name>K(+)</name>
        <dbReference type="ChEBI" id="CHEBI:29103"/>
    </cofactor>
    <text evidence="18">Binds 1 potassium ion per subunit.</text>
</comment>
<keyword evidence="13" id="KW-0511">Multifunctional enzyme</keyword>
<feature type="domain" description="YjeF C-terminal" evidence="19">
    <location>
        <begin position="211"/>
        <end position="497"/>
    </location>
</feature>
<dbReference type="GO" id="GO:0046496">
    <property type="term" value="P:nicotinamide nucleotide metabolic process"/>
    <property type="evidence" value="ECO:0007669"/>
    <property type="project" value="UniProtKB-UniRule"/>
</dbReference>
<dbReference type="NCBIfam" id="TIGR00196">
    <property type="entry name" value="yjeF_cterm"/>
    <property type="match status" value="1"/>
</dbReference>
<feature type="binding site" evidence="17">
    <location>
        <position position="245"/>
    </location>
    <ligand>
        <name>(6S)-NADPHX</name>
        <dbReference type="ChEBI" id="CHEBI:64076"/>
    </ligand>
</feature>
<accession>A0A2N8L1S9</accession>
<comment type="function">
    <text evidence="14 18">Bifunctional enzyme that catalyzes the epimerization of the S- and R-forms of NAD(P)HX and the dehydration of the S-form of NAD(P)HX at the expense of ADP, which is converted to AMP. This allows the repair of both epimers of NAD(P)HX, a damaged form of NAD(P)H that is a result of enzymatic or heat-dependent hydration.</text>
</comment>
<feature type="binding site" evidence="17">
    <location>
        <position position="304"/>
    </location>
    <ligand>
        <name>(6S)-NADPHX</name>
        <dbReference type="ChEBI" id="CHEBI:64076"/>
    </ligand>
</feature>
<feature type="domain" description="YjeF N-terminal" evidence="20">
    <location>
        <begin position="1"/>
        <end position="200"/>
    </location>
</feature>
<dbReference type="CDD" id="cd01171">
    <property type="entry name" value="YXKO-related"/>
    <property type="match status" value="1"/>
</dbReference>
<reference evidence="21 22" key="1">
    <citation type="submission" date="2018-01" db="EMBL/GenBank/DDBJ databases">
        <title>Draft genome sequence of Paucibacter aquatile CR182 isolated from freshwater of the Nakdong River.</title>
        <authorList>
            <person name="Choi A."/>
            <person name="Chung E.J."/>
        </authorList>
    </citation>
    <scope>NUCLEOTIDE SEQUENCE [LARGE SCALE GENOMIC DNA]</scope>
    <source>
        <strain evidence="21 22">CR182</strain>
    </source>
</reference>
<keyword evidence="8 17" id="KW-0521">NADP</keyword>
<dbReference type="PROSITE" id="PS51385">
    <property type="entry name" value="YJEF_N"/>
    <property type="match status" value="1"/>
</dbReference>
<dbReference type="NCBIfam" id="TIGR00197">
    <property type="entry name" value="yjeF_nterm"/>
    <property type="match status" value="1"/>
</dbReference>
<evidence type="ECO:0000256" key="16">
    <source>
        <dbReference type="ARBA" id="ARBA00049209"/>
    </source>
</evidence>
<dbReference type="InterPro" id="IPR030677">
    <property type="entry name" value="Nnr"/>
</dbReference>
<comment type="catalytic activity">
    <reaction evidence="1 18">
        <text>(6R)-NADHX = (6S)-NADHX</text>
        <dbReference type="Rhea" id="RHEA:32215"/>
        <dbReference type="ChEBI" id="CHEBI:64074"/>
        <dbReference type="ChEBI" id="CHEBI:64075"/>
        <dbReference type="EC" id="5.1.99.6"/>
    </reaction>
</comment>
<comment type="similarity">
    <text evidence="17">Belongs to the NnrD/CARKD family.</text>
</comment>
<dbReference type="Gene3D" id="3.40.1190.20">
    <property type="match status" value="1"/>
</dbReference>
<evidence type="ECO:0000313" key="22">
    <source>
        <dbReference type="Proteomes" id="UP000235916"/>
    </source>
</evidence>
<comment type="similarity">
    <text evidence="3 18">In the N-terminal section; belongs to the NnrE/AIBP family.</text>
</comment>
<evidence type="ECO:0000256" key="5">
    <source>
        <dbReference type="ARBA" id="ARBA00022723"/>
    </source>
</evidence>
<evidence type="ECO:0000259" key="20">
    <source>
        <dbReference type="PROSITE" id="PS51385"/>
    </source>
</evidence>
<evidence type="ECO:0000256" key="9">
    <source>
        <dbReference type="ARBA" id="ARBA00022958"/>
    </source>
</evidence>
<dbReference type="GO" id="GO:0005524">
    <property type="term" value="F:ATP binding"/>
    <property type="evidence" value="ECO:0007669"/>
    <property type="project" value="UniProtKB-UniRule"/>
</dbReference>
<evidence type="ECO:0000256" key="4">
    <source>
        <dbReference type="ARBA" id="ARBA00009524"/>
    </source>
</evidence>
<comment type="function">
    <text evidence="17">Catalyzes the dehydration of the S-form of NAD(P)HX at the expense of ADP, which is converted to AMP. Together with NAD(P)HX epimerase, which catalyzes the epimerization of the S- and R-forms, the enzyme allows the repair of both epimers of NAD(P)HX, a damaged form of NAD(P)H that is a result of enzymatic or heat-dependent hydration.</text>
</comment>
<dbReference type="PIRSF" id="PIRSF017184">
    <property type="entry name" value="Nnr"/>
    <property type="match status" value="1"/>
</dbReference>
<evidence type="ECO:0000313" key="21">
    <source>
        <dbReference type="EMBL" id="PND39632.1"/>
    </source>
</evidence>
<evidence type="ECO:0000256" key="2">
    <source>
        <dbReference type="ARBA" id="ARBA00000909"/>
    </source>
</evidence>
<dbReference type="SUPFAM" id="SSF53613">
    <property type="entry name" value="Ribokinase-like"/>
    <property type="match status" value="1"/>
</dbReference>
<protein>
    <recommendedName>
        <fullName evidence="17">ADP-dependent (S)-NAD(P)H-hydrate dehydratase</fullName>
        <ecNumber evidence="17">4.2.1.136</ecNumber>
    </recommendedName>
    <alternativeName>
        <fullName evidence="17">ADP-dependent NAD(P)HX dehydratase</fullName>
    </alternativeName>
</protein>
<dbReference type="EMBL" id="POSP01000003">
    <property type="protein sequence ID" value="PND39632.1"/>
    <property type="molecule type" value="Genomic_DNA"/>
</dbReference>